<sequence length="287" mass="32499">MGIETKRLSTKKNIIIILSILIIGSMISLGFYYFDKIRPYENILLSANKAMTAENYDEAINLYTEAETYKKTSDIDSKIQLAGILKKSKLNYKLGIQKMDNKDYLNAVDYLKKVNRQDSKRYNTALNKINKCKKLYISDNFAKAKGSLNNNKFDDANKYLNNISKIDDNNSCIKELKNDIAKAIQKQKEEISQQLAVAQTNSVSKNVNDDYTPEMAIKLAMEKDKIESDPNLLTYCDSTPLYDSNGKKYFHVFLKNKILVNQGGSGTIDNLIIAKDGTTCSADEVKQ</sequence>
<evidence type="ECO:0000313" key="4">
    <source>
        <dbReference type="Proteomes" id="UP000093954"/>
    </source>
</evidence>
<feature type="coiled-coil region" evidence="1">
    <location>
        <begin position="173"/>
        <end position="201"/>
    </location>
</feature>
<proteinExistence type="predicted"/>
<dbReference type="Proteomes" id="UP000093954">
    <property type="component" value="Unassembled WGS sequence"/>
</dbReference>
<dbReference type="InterPro" id="IPR011990">
    <property type="entry name" value="TPR-like_helical_dom_sf"/>
</dbReference>
<keyword evidence="4" id="KW-1185">Reference proteome</keyword>
<reference evidence="3 4" key="1">
    <citation type="journal article" date="2012" name="Front. Microbiol.">
        <title>Draft Genome Sequence of the Virulent Strain 01-B526 of the Fish Pathogen Aeromonas salmonicida.</title>
        <authorList>
            <person name="Charette S.J."/>
            <person name="Brochu F."/>
            <person name="Boyle B."/>
            <person name="Filion G."/>
            <person name="Tanaka K.H."/>
            <person name="Derome N."/>
        </authorList>
    </citation>
    <scope>NUCLEOTIDE SEQUENCE [LARGE SCALE GENOMIC DNA]</scope>
    <source>
        <strain evidence="3 4">P11</strain>
    </source>
</reference>
<accession>A0A1A6AMX2</accession>
<keyword evidence="2" id="KW-0812">Transmembrane</keyword>
<keyword evidence="2" id="KW-0472">Membrane</keyword>
<organism evidence="3 4">
    <name type="scientific">Clostridium ragsdalei P11</name>
    <dbReference type="NCBI Taxonomy" id="1353534"/>
    <lineage>
        <taxon>Bacteria</taxon>
        <taxon>Bacillati</taxon>
        <taxon>Bacillota</taxon>
        <taxon>Clostridia</taxon>
        <taxon>Eubacteriales</taxon>
        <taxon>Clostridiaceae</taxon>
        <taxon>Clostridium</taxon>
    </lineage>
</organism>
<comment type="caution">
    <text evidence="3">The sequence shown here is derived from an EMBL/GenBank/DDBJ whole genome shotgun (WGS) entry which is preliminary data.</text>
</comment>
<keyword evidence="1" id="KW-0175">Coiled coil</keyword>
<keyword evidence="2" id="KW-1133">Transmembrane helix</keyword>
<dbReference type="PATRIC" id="fig|1353534.3.peg.3032"/>
<evidence type="ECO:0008006" key="5">
    <source>
        <dbReference type="Google" id="ProtNLM"/>
    </source>
</evidence>
<protein>
    <recommendedName>
        <fullName evidence="5">Tetratricopeptide repeat protein</fullName>
    </recommendedName>
</protein>
<dbReference type="Gene3D" id="1.25.40.10">
    <property type="entry name" value="Tetratricopeptide repeat domain"/>
    <property type="match status" value="1"/>
</dbReference>
<dbReference type="AlphaFoldDB" id="A0A1A6AMX2"/>
<dbReference type="SUPFAM" id="SSF48452">
    <property type="entry name" value="TPR-like"/>
    <property type="match status" value="1"/>
</dbReference>
<dbReference type="RefSeq" id="WP_065079115.1">
    <property type="nucleotide sequence ID" value="NZ_LROS01000038.1"/>
</dbReference>
<name>A0A1A6AMX2_9CLOT</name>
<dbReference type="EMBL" id="LROS01000038">
    <property type="protein sequence ID" value="OBR91419.1"/>
    <property type="molecule type" value="Genomic_DNA"/>
</dbReference>
<evidence type="ECO:0000256" key="1">
    <source>
        <dbReference type="SAM" id="Coils"/>
    </source>
</evidence>
<gene>
    <name evidence="3" type="ORF">CLRAG_29860</name>
</gene>
<evidence type="ECO:0000256" key="2">
    <source>
        <dbReference type="SAM" id="Phobius"/>
    </source>
</evidence>
<evidence type="ECO:0000313" key="3">
    <source>
        <dbReference type="EMBL" id="OBR91419.1"/>
    </source>
</evidence>
<feature type="transmembrane region" description="Helical" evidence="2">
    <location>
        <begin position="14"/>
        <end position="34"/>
    </location>
</feature>